<dbReference type="RefSeq" id="WP_066326925.1">
    <property type="nucleotide sequence ID" value="NZ_BJVF01000001.1"/>
</dbReference>
<evidence type="ECO:0000256" key="8">
    <source>
        <dbReference type="ARBA" id="ARBA00022801"/>
    </source>
</evidence>
<comment type="similarity">
    <text evidence="3">Belongs to the HAD-like hydrolase superfamily. SerB family.</text>
</comment>
<evidence type="ECO:0000256" key="5">
    <source>
        <dbReference type="ARBA" id="ARBA00015196"/>
    </source>
</evidence>
<name>A0A1B9DRT3_9FLAO</name>
<dbReference type="InterPro" id="IPR050582">
    <property type="entry name" value="HAD-like_SerB"/>
</dbReference>
<dbReference type="Proteomes" id="UP000182367">
    <property type="component" value="Unassembled WGS sequence"/>
</dbReference>
<dbReference type="OrthoDB" id="9790031at2"/>
<reference evidence="17 22" key="4">
    <citation type="submission" date="2019-07" db="EMBL/GenBank/DDBJ databases">
        <title>Whole genome shotgun sequence of Flavobacterium glycines NBRC 105008.</title>
        <authorList>
            <person name="Hosoyama A."/>
            <person name="Uohara A."/>
            <person name="Ohji S."/>
            <person name="Ichikawa N."/>
        </authorList>
    </citation>
    <scope>NUCLEOTIDE SEQUENCE [LARGE SCALE GENOMIC DNA]</scope>
    <source>
        <strain evidence="17 22">NBRC 105008</strain>
    </source>
</reference>
<evidence type="ECO:0000256" key="3">
    <source>
        <dbReference type="ARBA" id="ARBA00009184"/>
    </source>
</evidence>
<dbReference type="AlphaFoldDB" id="A0A1B9DRT3"/>
<dbReference type="PROSITE" id="PS51671">
    <property type="entry name" value="ACT"/>
    <property type="match status" value="1"/>
</dbReference>
<dbReference type="SFLD" id="SFLDS00003">
    <property type="entry name" value="Haloacid_Dehalogenase"/>
    <property type="match status" value="1"/>
</dbReference>
<evidence type="ECO:0000256" key="2">
    <source>
        <dbReference type="ARBA" id="ARBA00005135"/>
    </source>
</evidence>
<keyword evidence="7" id="KW-0479">Metal-binding</keyword>
<evidence type="ECO:0000256" key="9">
    <source>
        <dbReference type="ARBA" id="ARBA00022842"/>
    </source>
</evidence>
<evidence type="ECO:0000313" key="22">
    <source>
        <dbReference type="Proteomes" id="UP000321579"/>
    </source>
</evidence>
<dbReference type="CDD" id="cd04871">
    <property type="entry name" value="ACT_PSP_2"/>
    <property type="match status" value="1"/>
</dbReference>
<evidence type="ECO:0000256" key="7">
    <source>
        <dbReference type="ARBA" id="ARBA00022723"/>
    </source>
</evidence>
<dbReference type="InterPro" id="IPR023214">
    <property type="entry name" value="HAD_sf"/>
</dbReference>
<dbReference type="GO" id="GO:0036424">
    <property type="term" value="F:L-phosphoserine phosphatase activity"/>
    <property type="evidence" value="ECO:0007669"/>
    <property type="project" value="InterPro"/>
</dbReference>
<dbReference type="GO" id="GO:0005737">
    <property type="term" value="C:cytoplasm"/>
    <property type="evidence" value="ECO:0007669"/>
    <property type="project" value="TreeGrafter"/>
</dbReference>
<dbReference type="Pfam" id="PF21086">
    <property type="entry name" value="ACT_PSP_2"/>
    <property type="match status" value="1"/>
</dbReference>
<dbReference type="SUPFAM" id="SSF56784">
    <property type="entry name" value="HAD-like"/>
    <property type="match status" value="1"/>
</dbReference>
<dbReference type="EC" id="3.1.3.3" evidence="4"/>
<evidence type="ECO:0000313" key="20">
    <source>
        <dbReference type="Proteomes" id="UP000093226"/>
    </source>
</evidence>
<dbReference type="NCBIfam" id="TIGR01488">
    <property type="entry name" value="HAD-SF-IB"/>
    <property type="match status" value="1"/>
</dbReference>
<organism evidence="18 20">
    <name type="scientific">Flavobacterium glycines</name>
    <dbReference type="NCBI Taxonomy" id="551990"/>
    <lineage>
        <taxon>Bacteria</taxon>
        <taxon>Pseudomonadati</taxon>
        <taxon>Bacteroidota</taxon>
        <taxon>Flavobacteriia</taxon>
        <taxon>Flavobacteriales</taxon>
        <taxon>Flavobacteriaceae</taxon>
        <taxon>Flavobacterium</taxon>
    </lineage>
</organism>
<protein>
    <recommendedName>
        <fullName evidence="5">Phosphoserine phosphatase</fullName>
        <ecNumber evidence="4">3.1.3.3</ecNumber>
    </recommendedName>
    <alternativeName>
        <fullName evidence="11">O-phosphoserine phosphohydrolase</fullName>
    </alternativeName>
</protein>
<dbReference type="STRING" id="551990.SAMN05192550_1114"/>
<dbReference type="Proteomes" id="UP000093226">
    <property type="component" value="Unassembled WGS sequence"/>
</dbReference>
<dbReference type="InterPro" id="IPR002912">
    <property type="entry name" value="ACT_dom"/>
</dbReference>
<reference evidence="20" key="1">
    <citation type="submission" date="2016-03" db="EMBL/GenBank/DDBJ databases">
        <title>Draft genome sequence of Paenibacillus glacialis DSM 22343.</title>
        <authorList>
            <person name="Shin S.-K."/>
            <person name="Yi H."/>
        </authorList>
    </citation>
    <scope>NUCLEOTIDE SEQUENCE [LARGE SCALE GENOMIC DNA]</scope>
    <source>
        <strain evidence="20">NBRC 105008</strain>
    </source>
</reference>
<sequence>MAIEDKEIILLKVSGQDKPGVTAGLTSVLAMYNAVILDIGQADIHDTLSLGILFEIEAGSSSAPVLKDLLFKAYELGIKVKFIPITIDDYEKWVKAQSKQRYIINILGETLAAAQLAAVTKIMSDQNLNIDSIKRLTGRTSIVETEVYPRSCVQLSVSGEIVDKTVMTASFMEISRTLDVDISFQEDTIYRRNRRLVCFDMDSTLIQTEVIDELAELAGVGEQVRAITESAMNGEIDFSESFKKRMALLEGLSEDVLHNVAINLPITKGAHRLMKALKYYGYKTAILSGGFTYFGNYLQKELGIDYVHANELEIKDGKLTGNYIGEIVDGQKKAEYLKAIAEKEGIHINQTIAVGDGANDLPMINLAGLGIAFHAKPTVKESAATSISSLGLDGVLYLLGYHDRHIDMMDDI</sequence>
<evidence type="ECO:0000313" key="19">
    <source>
        <dbReference type="EMBL" id="SDI90480.1"/>
    </source>
</evidence>
<evidence type="ECO:0000313" key="21">
    <source>
        <dbReference type="Proteomes" id="UP000182367"/>
    </source>
</evidence>
<comment type="catalytic activity">
    <reaction evidence="12">
        <text>O-phospho-L-serine + H2O = L-serine + phosphate</text>
        <dbReference type="Rhea" id="RHEA:21208"/>
        <dbReference type="ChEBI" id="CHEBI:15377"/>
        <dbReference type="ChEBI" id="CHEBI:33384"/>
        <dbReference type="ChEBI" id="CHEBI:43474"/>
        <dbReference type="ChEBI" id="CHEBI:57524"/>
        <dbReference type="EC" id="3.1.3.3"/>
    </reaction>
</comment>
<keyword evidence="21" id="KW-1185">Reference proteome</keyword>
<dbReference type="InterPro" id="IPR036412">
    <property type="entry name" value="HAD-like_sf"/>
</dbReference>
<comment type="pathway">
    <text evidence="2">Amino-acid biosynthesis; L-serine biosynthesis; L-serine from 3-phospho-D-glycerate: step 3/3.</text>
</comment>
<dbReference type="SFLD" id="SFLDG01137">
    <property type="entry name" value="C1.6.1:_Phosphoserine_Phosphat"/>
    <property type="match status" value="1"/>
</dbReference>
<keyword evidence="9" id="KW-0460">Magnesium</keyword>
<dbReference type="GO" id="GO:0006564">
    <property type="term" value="P:L-serine biosynthetic process"/>
    <property type="evidence" value="ECO:0007669"/>
    <property type="project" value="UniProtKB-KW"/>
</dbReference>
<dbReference type="SFLD" id="SFLDG01136">
    <property type="entry name" value="C1.6:_Phosphoserine_Phosphatas"/>
    <property type="match status" value="1"/>
</dbReference>
<reference evidence="18" key="2">
    <citation type="submission" date="2016-03" db="EMBL/GenBank/DDBJ databases">
        <authorList>
            <person name="Ploux O."/>
        </authorList>
    </citation>
    <scope>NUCLEOTIDE SEQUENCE</scope>
    <source>
        <strain evidence="18">NBRC 105008</strain>
    </source>
</reference>
<dbReference type="InterPro" id="IPR049148">
    <property type="entry name" value="PSP_ACT"/>
</dbReference>
<dbReference type="Proteomes" id="UP000321579">
    <property type="component" value="Unassembled WGS sequence"/>
</dbReference>
<feature type="domain" description="Rhodanese" evidence="15">
    <location>
        <begin position="270"/>
        <end position="302"/>
    </location>
</feature>
<comment type="caution">
    <text evidence="18">The sequence shown here is derived from an EMBL/GenBank/DDBJ whole genome shotgun (WGS) entry which is preliminary data.</text>
</comment>
<dbReference type="EMBL" id="LVEO01000013">
    <property type="protein sequence ID" value="OCB72393.1"/>
    <property type="molecule type" value="Genomic_DNA"/>
</dbReference>
<dbReference type="Gene3D" id="3.40.50.1000">
    <property type="entry name" value="HAD superfamily/HAD-like"/>
    <property type="match status" value="1"/>
</dbReference>
<proteinExistence type="inferred from homology"/>
<evidence type="ECO:0000256" key="4">
    <source>
        <dbReference type="ARBA" id="ARBA00012640"/>
    </source>
</evidence>
<dbReference type="GO" id="GO:0000287">
    <property type="term" value="F:magnesium ion binding"/>
    <property type="evidence" value="ECO:0007669"/>
    <property type="project" value="TreeGrafter"/>
</dbReference>
<evidence type="ECO:0000256" key="14">
    <source>
        <dbReference type="PIRSR" id="PIRSR604469-1"/>
    </source>
</evidence>
<evidence type="ECO:0000256" key="11">
    <source>
        <dbReference type="ARBA" id="ARBA00031693"/>
    </source>
</evidence>
<reference evidence="19 21" key="3">
    <citation type="submission" date="2016-10" db="EMBL/GenBank/DDBJ databases">
        <authorList>
            <person name="Varghese N."/>
            <person name="Submissions S."/>
        </authorList>
    </citation>
    <scope>NUCLEOTIDE SEQUENCE [LARGE SCALE GENOMIC DNA]</scope>
    <source>
        <strain evidence="19 21">Gm-149</strain>
    </source>
</reference>
<dbReference type="SFLD" id="SFLDF00029">
    <property type="entry name" value="phosphoserine_phosphatase"/>
    <property type="match status" value="1"/>
</dbReference>
<dbReference type="Pfam" id="PF13740">
    <property type="entry name" value="ACT_6"/>
    <property type="match status" value="1"/>
</dbReference>
<dbReference type="SUPFAM" id="SSF55021">
    <property type="entry name" value="ACT-like"/>
    <property type="match status" value="1"/>
</dbReference>
<dbReference type="EMBL" id="BJVF01000001">
    <property type="protein sequence ID" value="GEL09869.1"/>
    <property type="molecule type" value="Genomic_DNA"/>
</dbReference>
<accession>A0A1B9DRT3</accession>
<dbReference type="InterPro" id="IPR045865">
    <property type="entry name" value="ACT-like_dom_sf"/>
</dbReference>
<feature type="active site" description="Proton donor" evidence="14">
    <location>
        <position position="202"/>
    </location>
</feature>
<dbReference type="PANTHER" id="PTHR43344">
    <property type="entry name" value="PHOSPHOSERINE PHOSPHATASE"/>
    <property type="match status" value="1"/>
</dbReference>
<dbReference type="InterPro" id="IPR001763">
    <property type="entry name" value="Rhodanese-like_dom"/>
</dbReference>
<evidence type="ECO:0000256" key="13">
    <source>
        <dbReference type="ARBA" id="ARBA00048523"/>
    </source>
</evidence>
<evidence type="ECO:0000259" key="15">
    <source>
        <dbReference type="PROSITE" id="PS50206"/>
    </source>
</evidence>
<dbReference type="EMBL" id="FNEO01000001">
    <property type="protein sequence ID" value="SDI90480.1"/>
    <property type="molecule type" value="Genomic_DNA"/>
</dbReference>
<dbReference type="Gene3D" id="3.30.70.260">
    <property type="match status" value="1"/>
</dbReference>
<evidence type="ECO:0000313" key="17">
    <source>
        <dbReference type="EMBL" id="GEL09869.1"/>
    </source>
</evidence>
<dbReference type="CDD" id="cd04870">
    <property type="entry name" value="ACT_PSP_1"/>
    <property type="match status" value="1"/>
</dbReference>
<dbReference type="PROSITE" id="PS50206">
    <property type="entry name" value="RHODANESE_3"/>
    <property type="match status" value="1"/>
</dbReference>
<comment type="cofactor">
    <cofactor evidence="1">
        <name>Mg(2+)</name>
        <dbReference type="ChEBI" id="CHEBI:18420"/>
    </cofactor>
</comment>
<comment type="catalytic activity">
    <reaction evidence="13">
        <text>O-phospho-D-serine + H2O = D-serine + phosphate</text>
        <dbReference type="Rhea" id="RHEA:24873"/>
        <dbReference type="ChEBI" id="CHEBI:15377"/>
        <dbReference type="ChEBI" id="CHEBI:35247"/>
        <dbReference type="ChEBI" id="CHEBI:43474"/>
        <dbReference type="ChEBI" id="CHEBI:58680"/>
        <dbReference type="EC" id="3.1.3.3"/>
    </reaction>
</comment>
<evidence type="ECO:0000256" key="1">
    <source>
        <dbReference type="ARBA" id="ARBA00001946"/>
    </source>
</evidence>
<dbReference type="UniPathway" id="UPA00135">
    <property type="reaction ID" value="UER00198"/>
</dbReference>
<evidence type="ECO:0000256" key="6">
    <source>
        <dbReference type="ARBA" id="ARBA00022605"/>
    </source>
</evidence>
<dbReference type="CDD" id="cd07500">
    <property type="entry name" value="HAD_PSP"/>
    <property type="match status" value="1"/>
</dbReference>
<evidence type="ECO:0000256" key="12">
    <source>
        <dbReference type="ARBA" id="ARBA00048138"/>
    </source>
</evidence>
<feature type="domain" description="ACT" evidence="16">
    <location>
        <begin position="10"/>
        <end position="88"/>
    </location>
</feature>
<dbReference type="Pfam" id="PF12710">
    <property type="entry name" value="HAD"/>
    <property type="match status" value="1"/>
</dbReference>
<keyword evidence="6" id="KW-0028">Amino-acid biosynthesis</keyword>
<dbReference type="NCBIfam" id="TIGR00338">
    <property type="entry name" value="serB"/>
    <property type="match status" value="1"/>
</dbReference>
<dbReference type="PANTHER" id="PTHR43344:SF2">
    <property type="entry name" value="PHOSPHOSERINE PHOSPHATASE"/>
    <property type="match status" value="1"/>
</dbReference>
<evidence type="ECO:0000313" key="18">
    <source>
        <dbReference type="EMBL" id="OCB72393.1"/>
    </source>
</evidence>
<evidence type="ECO:0000256" key="10">
    <source>
        <dbReference type="ARBA" id="ARBA00023299"/>
    </source>
</evidence>
<keyword evidence="8" id="KW-0378">Hydrolase</keyword>
<keyword evidence="10" id="KW-0718">Serine biosynthesis</keyword>
<gene>
    <name evidence="18" type="ORF">FBGL_07005</name>
    <name evidence="17" type="ORF">FGL01_06080</name>
    <name evidence="19" type="ORF">SAMN05192550_1114</name>
</gene>
<feature type="active site" description="Nucleophile" evidence="14">
    <location>
        <position position="200"/>
    </location>
</feature>
<dbReference type="InterPro" id="IPR004469">
    <property type="entry name" value="PSP"/>
</dbReference>
<evidence type="ECO:0000259" key="16">
    <source>
        <dbReference type="PROSITE" id="PS51671"/>
    </source>
</evidence>